<feature type="region of interest" description="Disordered" evidence="1">
    <location>
        <begin position="399"/>
        <end position="523"/>
    </location>
</feature>
<feature type="region of interest" description="Disordered" evidence="1">
    <location>
        <begin position="1"/>
        <end position="100"/>
    </location>
</feature>
<feature type="compositionally biased region" description="Basic and acidic residues" evidence="1">
    <location>
        <begin position="503"/>
        <end position="514"/>
    </location>
</feature>
<feature type="region of interest" description="Disordered" evidence="1">
    <location>
        <begin position="156"/>
        <end position="195"/>
    </location>
</feature>
<evidence type="ECO:0000313" key="3">
    <source>
        <dbReference type="Proteomes" id="UP000193067"/>
    </source>
</evidence>
<feature type="region of interest" description="Disordered" evidence="1">
    <location>
        <begin position="558"/>
        <end position="650"/>
    </location>
</feature>
<feature type="compositionally biased region" description="Basic and acidic residues" evidence="1">
    <location>
        <begin position="602"/>
        <end position="625"/>
    </location>
</feature>
<dbReference type="EMBL" id="KZ084139">
    <property type="protein sequence ID" value="OSC98339.1"/>
    <property type="molecule type" value="Genomic_DNA"/>
</dbReference>
<dbReference type="OrthoDB" id="3268823at2759"/>
<name>A0A1Y2IB41_TRAC3</name>
<dbReference type="Proteomes" id="UP000193067">
    <property type="component" value="Unassembled WGS sequence"/>
</dbReference>
<feature type="compositionally biased region" description="Polar residues" evidence="1">
    <location>
        <begin position="38"/>
        <end position="60"/>
    </location>
</feature>
<accession>A0A1Y2IB41</accession>
<feature type="compositionally biased region" description="Basic and acidic residues" evidence="1">
    <location>
        <begin position="430"/>
        <end position="445"/>
    </location>
</feature>
<feature type="compositionally biased region" description="Basic and acidic residues" evidence="1">
    <location>
        <begin position="632"/>
        <end position="650"/>
    </location>
</feature>
<keyword evidence="3" id="KW-1185">Reference proteome</keyword>
<evidence type="ECO:0000256" key="1">
    <source>
        <dbReference type="SAM" id="MobiDB-lite"/>
    </source>
</evidence>
<feature type="compositionally biased region" description="Low complexity" evidence="1">
    <location>
        <begin position="21"/>
        <end position="37"/>
    </location>
</feature>
<proteinExistence type="predicted"/>
<reference evidence="2 3" key="1">
    <citation type="journal article" date="2015" name="Biotechnol. Biofuels">
        <title>Enhanced degradation of softwood versus hardwood by the white-rot fungus Pycnoporus coccineus.</title>
        <authorList>
            <person name="Couturier M."/>
            <person name="Navarro D."/>
            <person name="Chevret D."/>
            <person name="Henrissat B."/>
            <person name="Piumi F."/>
            <person name="Ruiz-Duenas F.J."/>
            <person name="Martinez A.T."/>
            <person name="Grigoriev I.V."/>
            <person name="Riley R."/>
            <person name="Lipzen A."/>
            <person name="Berrin J.G."/>
            <person name="Master E.R."/>
            <person name="Rosso M.N."/>
        </authorList>
    </citation>
    <scope>NUCLEOTIDE SEQUENCE [LARGE SCALE GENOMIC DNA]</scope>
    <source>
        <strain evidence="2 3">BRFM310</strain>
    </source>
</reference>
<gene>
    <name evidence="2" type="ORF">PYCCODRAFT_1454456</name>
</gene>
<feature type="compositionally biased region" description="Polar residues" evidence="1">
    <location>
        <begin position="583"/>
        <end position="600"/>
    </location>
</feature>
<dbReference type="AlphaFoldDB" id="A0A1Y2IB41"/>
<feature type="compositionally biased region" description="Basic and acidic residues" evidence="1">
    <location>
        <begin position="463"/>
        <end position="475"/>
    </location>
</feature>
<feature type="compositionally biased region" description="Polar residues" evidence="1">
    <location>
        <begin position="446"/>
        <end position="460"/>
    </location>
</feature>
<organism evidence="2 3">
    <name type="scientific">Trametes coccinea (strain BRFM310)</name>
    <name type="common">Pycnoporus coccineus</name>
    <dbReference type="NCBI Taxonomy" id="1353009"/>
    <lineage>
        <taxon>Eukaryota</taxon>
        <taxon>Fungi</taxon>
        <taxon>Dikarya</taxon>
        <taxon>Basidiomycota</taxon>
        <taxon>Agaricomycotina</taxon>
        <taxon>Agaricomycetes</taxon>
        <taxon>Polyporales</taxon>
        <taxon>Polyporaceae</taxon>
        <taxon>Trametes</taxon>
    </lineage>
</organism>
<sequence length="650" mass="66866">MSGIPPQLDTTQPGTPAGEWARSTTTAAFARTDAAPALSTSTNSTSVQPTTSGVSVSAANDAQKPPFDPKAYNVTPSTPGVDVPGAYPTTPGEQAAKPEIPISTETVKETAQSAAETATRVVQSAAETAAQYLPKGVVETVSAYIPTTATTTATMSSARASEHDTEHVTSFPTREVSGASQGEHTAGVGSLPGPVTETAVPKLPDERVDSERYPTAAGAAAAIAAGAYAIKDTAAGYLPSSQDTQSAKDAALRKAQQATETAKEKAQQTAQTVKQTVPAVAGAHSTSVTASTVPSRELFGAQAGDHSSGAGALPGFQDEPHVARLPEESAHPQYDSGAMDTTAQVALKPSEETAGNEVAVGEMRHVDGVGALVGGRDESSVALAPDERAGQTAAGVIGGASRTMPSQEPQGNEAPGAPTHVGGVGALVGGRDEQGATVLPDERVHQQGTGTGNVTRTPAQTPAKEDQRPASDKAQKSGHHGLPNKKEYPSLPGDPGTGGFAKSSEREKQGKPRETQANLLHATLRPRAHALGAKCAQWGSVPLNGDAARIERDIDFENYHPAELHPPPENLVNPASEGEKSLGATQADANRPAEQSQPPNQARDDAGDKERKKKAGFMEKMKGEAKVLLGKIEGKHEKVEQGQKIKAGEA</sequence>
<protein>
    <submittedName>
        <fullName evidence="2">Uncharacterized protein</fullName>
    </submittedName>
</protein>
<feature type="compositionally biased region" description="Polar residues" evidence="1">
    <location>
        <begin position="168"/>
        <end position="183"/>
    </location>
</feature>
<evidence type="ECO:0000313" key="2">
    <source>
        <dbReference type="EMBL" id="OSC98339.1"/>
    </source>
</evidence>